<dbReference type="InterPro" id="IPR038069">
    <property type="entry name" value="Pelota/DOM34_N"/>
</dbReference>
<dbReference type="Gene3D" id="2.30.30.870">
    <property type="entry name" value="Pelota, domain A"/>
    <property type="match status" value="1"/>
</dbReference>
<dbReference type="PANTHER" id="PTHR10853">
    <property type="entry name" value="PELOTA"/>
    <property type="match status" value="1"/>
</dbReference>
<keyword evidence="3" id="KW-1185">Reference proteome</keyword>
<dbReference type="InterPro" id="IPR005140">
    <property type="entry name" value="eRF1_Pelota-like_N"/>
</dbReference>
<feature type="domain" description="eRF1/Pelota-like N-terminal" evidence="1">
    <location>
        <begin position="1"/>
        <end position="127"/>
    </location>
</feature>
<dbReference type="InterPro" id="IPR029064">
    <property type="entry name" value="Ribosomal_eL30-like_sf"/>
</dbReference>
<dbReference type="PANTHER" id="PTHR10853:SF0">
    <property type="entry name" value="PROTEIN PELOTA HOMOLOG"/>
    <property type="match status" value="1"/>
</dbReference>
<dbReference type="SUPFAM" id="SSF159065">
    <property type="entry name" value="Dom34/Pelota N-terminal domain-like"/>
    <property type="match status" value="1"/>
</dbReference>
<dbReference type="Pfam" id="PF26356">
    <property type="entry name" value="Pelota_N"/>
    <property type="match status" value="1"/>
</dbReference>
<organism evidence="2 3">
    <name type="scientific">Vairimorpha apis BRL 01</name>
    <dbReference type="NCBI Taxonomy" id="1037528"/>
    <lineage>
        <taxon>Eukaryota</taxon>
        <taxon>Fungi</taxon>
        <taxon>Fungi incertae sedis</taxon>
        <taxon>Microsporidia</taxon>
        <taxon>Nosematidae</taxon>
        <taxon>Vairimorpha</taxon>
    </lineage>
</organism>
<reference evidence="2 3" key="1">
    <citation type="journal article" date="2013" name="BMC Genomics">
        <title>Genome sequencing and comparative genomics of honey bee microsporidia, Nosema apis reveal novel insights into host-parasite interactions.</title>
        <authorList>
            <person name="Chen Yp."/>
            <person name="Pettis J.S."/>
            <person name="Zhao Y."/>
            <person name="Liu X."/>
            <person name="Tallon L.J."/>
            <person name="Sadzewicz L.D."/>
            <person name="Li R."/>
            <person name="Zheng H."/>
            <person name="Huang S."/>
            <person name="Zhang X."/>
            <person name="Hamilton M.C."/>
            <person name="Pernal S.F."/>
            <person name="Melathopoulos A.P."/>
            <person name="Yan X."/>
            <person name="Evans J.D."/>
        </authorList>
    </citation>
    <scope>NUCLEOTIDE SEQUENCE [LARGE SCALE GENOMIC DNA]</scope>
    <source>
        <strain evidence="2 3">BRL 01</strain>
    </source>
</reference>
<dbReference type="OrthoDB" id="10249111at2759"/>
<dbReference type="GO" id="GO:0071025">
    <property type="term" value="P:RNA surveillance"/>
    <property type="evidence" value="ECO:0007669"/>
    <property type="project" value="InterPro"/>
</dbReference>
<dbReference type="GO" id="GO:0070966">
    <property type="term" value="P:nuclear-transcribed mRNA catabolic process, no-go decay"/>
    <property type="evidence" value="ECO:0007669"/>
    <property type="project" value="InterPro"/>
</dbReference>
<dbReference type="AlphaFoldDB" id="T0MHK6"/>
<gene>
    <name evidence="2" type="ORF">NAPIS_ORF01979</name>
</gene>
<name>T0MHK6_9MICR</name>
<accession>T0MHK6</accession>
<protein>
    <submittedName>
        <fullName evidence="2">Protein pelota</fullName>
    </submittedName>
</protein>
<dbReference type="GO" id="GO:0070651">
    <property type="term" value="P:nonfunctional rRNA decay"/>
    <property type="evidence" value="ECO:0007669"/>
    <property type="project" value="TreeGrafter"/>
</dbReference>
<dbReference type="GO" id="GO:0070481">
    <property type="term" value="P:nuclear-transcribed mRNA catabolic process, non-stop decay"/>
    <property type="evidence" value="ECO:0007669"/>
    <property type="project" value="InterPro"/>
</dbReference>
<evidence type="ECO:0000313" key="2">
    <source>
        <dbReference type="EMBL" id="EQB60435.1"/>
    </source>
</evidence>
<dbReference type="SMART" id="SM01194">
    <property type="entry name" value="eRF1_1"/>
    <property type="match status" value="1"/>
</dbReference>
<dbReference type="GO" id="GO:0005737">
    <property type="term" value="C:cytoplasm"/>
    <property type="evidence" value="ECO:0007669"/>
    <property type="project" value="TreeGrafter"/>
</dbReference>
<evidence type="ECO:0000313" key="3">
    <source>
        <dbReference type="Proteomes" id="UP000053780"/>
    </source>
</evidence>
<dbReference type="Proteomes" id="UP000053780">
    <property type="component" value="Unassembled WGS sequence"/>
</dbReference>
<dbReference type="SUPFAM" id="SSF55315">
    <property type="entry name" value="L30e-like"/>
    <property type="match status" value="1"/>
</dbReference>
<evidence type="ECO:0000259" key="1">
    <source>
        <dbReference type="SMART" id="SM01194"/>
    </source>
</evidence>
<dbReference type="HOGENOM" id="CLU_023334_1_0_1"/>
<sequence length="267" mass="31646">MKILCDNIDKKKHFGSLDLIPESSDDIYEISKIIKPEDKIKCFTHRKLTIDGKNQQKIGLYLKIKVESFNVDLENGILYAKGRVCEENEYVKIGSYHTLDVELDKKFNIYKDSWNFYDIQLIKNCTNGSQDVLFYIFYEKCCVICLVGKNNIKIINKIEIKFLQFNRDKNRLYKKMSKNQKINLKDFFLKLFFLEFDKGNLDLLIGKNKIRESLEFGALEKIFFIDEIYKPNEIEKRKKWNFFVKILKITVLKEFGGVAGILKFIYN</sequence>
<dbReference type="GO" id="GO:0032790">
    <property type="term" value="P:ribosome disassembly"/>
    <property type="evidence" value="ECO:0007669"/>
    <property type="project" value="TreeGrafter"/>
</dbReference>
<dbReference type="InterPro" id="IPR004405">
    <property type="entry name" value="TF_pelota"/>
</dbReference>
<dbReference type="EMBL" id="KE647286">
    <property type="protein sequence ID" value="EQB60435.1"/>
    <property type="molecule type" value="Genomic_DNA"/>
</dbReference>
<dbReference type="VEuPathDB" id="MicrosporidiaDB:NAPIS_ORF01979"/>
<proteinExistence type="predicted"/>
<dbReference type="InterPro" id="IPR058547">
    <property type="entry name" value="Pelota_N"/>
</dbReference>